<dbReference type="CDD" id="cd06171">
    <property type="entry name" value="Sigma70_r4"/>
    <property type="match status" value="1"/>
</dbReference>
<reference evidence="7" key="1">
    <citation type="submission" date="2022-03" db="EMBL/GenBank/DDBJ databases">
        <title>De novo assembled genomes of Belliella spp. (Cyclobacteriaceae) strains.</title>
        <authorList>
            <person name="Szabo A."/>
            <person name="Korponai K."/>
            <person name="Felfoldi T."/>
        </authorList>
    </citation>
    <scope>NUCLEOTIDE SEQUENCE</scope>
    <source>
        <strain evidence="7">DSM 111904</strain>
    </source>
</reference>
<gene>
    <name evidence="7" type="ORF">MM239_01690</name>
</gene>
<dbReference type="NCBIfam" id="TIGR02937">
    <property type="entry name" value="sigma70-ECF"/>
    <property type="match status" value="1"/>
</dbReference>
<evidence type="ECO:0000259" key="6">
    <source>
        <dbReference type="Pfam" id="PF08281"/>
    </source>
</evidence>
<dbReference type="InterPro" id="IPR013249">
    <property type="entry name" value="RNA_pol_sigma70_r4_t2"/>
</dbReference>
<evidence type="ECO:0000256" key="3">
    <source>
        <dbReference type="ARBA" id="ARBA00023082"/>
    </source>
</evidence>
<keyword evidence="4" id="KW-0804">Transcription</keyword>
<accession>A0ABS9UV98</accession>
<dbReference type="Gene3D" id="1.10.1740.10">
    <property type="match status" value="1"/>
</dbReference>
<keyword evidence="2" id="KW-0805">Transcription regulation</keyword>
<dbReference type="PANTHER" id="PTHR43133:SF46">
    <property type="entry name" value="RNA POLYMERASE SIGMA-70 FACTOR ECF SUBFAMILY"/>
    <property type="match status" value="1"/>
</dbReference>
<dbReference type="InterPro" id="IPR036388">
    <property type="entry name" value="WH-like_DNA-bd_sf"/>
</dbReference>
<feature type="domain" description="RNA polymerase sigma-70 region 2" evidence="5">
    <location>
        <begin position="33"/>
        <end position="92"/>
    </location>
</feature>
<dbReference type="Proteomes" id="UP001165489">
    <property type="component" value="Unassembled WGS sequence"/>
</dbReference>
<dbReference type="Gene3D" id="1.10.10.10">
    <property type="entry name" value="Winged helix-like DNA-binding domain superfamily/Winged helix DNA-binding domain"/>
    <property type="match status" value="1"/>
</dbReference>
<comment type="similarity">
    <text evidence="1">Belongs to the sigma-70 factor family. ECF subfamily.</text>
</comment>
<name>A0ABS9UV98_9BACT</name>
<keyword evidence="8" id="KW-1185">Reference proteome</keyword>
<dbReference type="InterPro" id="IPR007627">
    <property type="entry name" value="RNA_pol_sigma70_r2"/>
</dbReference>
<keyword evidence="3" id="KW-0731">Sigma factor</keyword>
<dbReference type="Pfam" id="PF08281">
    <property type="entry name" value="Sigma70_r4_2"/>
    <property type="match status" value="1"/>
</dbReference>
<evidence type="ECO:0000313" key="8">
    <source>
        <dbReference type="Proteomes" id="UP001165489"/>
    </source>
</evidence>
<evidence type="ECO:0000256" key="2">
    <source>
        <dbReference type="ARBA" id="ARBA00023015"/>
    </source>
</evidence>
<dbReference type="SUPFAM" id="SSF88659">
    <property type="entry name" value="Sigma3 and sigma4 domains of RNA polymerase sigma factors"/>
    <property type="match status" value="1"/>
</dbReference>
<sequence length="191" mass="22721">MDYKKLTDEQIWKLISMGDRTAFGFVFKTFVKEFFKYGCKFTKDKALIEDVIQDTFVSLWKSKEKVKIEKSIKFYLITAFRRELIRRISAERKFDTIEDCADTYFIEHSYIDLLVQHQSSIQMNEDLTHALSQLTARQREAIYLKYFVELSYEEIAETLDMQVPSLYNLIMKAMKALKLSMKNEKLLVNLK</sequence>
<feature type="domain" description="RNA polymerase sigma factor 70 region 4 type 2" evidence="6">
    <location>
        <begin position="125"/>
        <end position="177"/>
    </location>
</feature>
<dbReference type="InterPro" id="IPR013325">
    <property type="entry name" value="RNA_pol_sigma_r2"/>
</dbReference>
<dbReference type="InterPro" id="IPR039425">
    <property type="entry name" value="RNA_pol_sigma-70-like"/>
</dbReference>
<evidence type="ECO:0000256" key="4">
    <source>
        <dbReference type="ARBA" id="ARBA00023163"/>
    </source>
</evidence>
<evidence type="ECO:0000259" key="5">
    <source>
        <dbReference type="Pfam" id="PF04542"/>
    </source>
</evidence>
<dbReference type="InterPro" id="IPR014284">
    <property type="entry name" value="RNA_pol_sigma-70_dom"/>
</dbReference>
<dbReference type="RefSeq" id="WP_241346059.1">
    <property type="nucleotide sequence ID" value="NZ_JAKZGP010000002.1"/>
</dbReference>
<dbReference type="Pfam" id="PF04542">
    <property type="entry name" value="Sigma70_r2"/>
    <property type="match status" value="1"/>
</dbReference>
<proteinExistence type="inferred from homology"/>
<dbReference type="PANTHER" id="PTHR43133">
    <property type="entry name" value="RNA POLYMERASE ECF-TYPE SIGMA FACTO"/>
    <property type="match status" value="1"/>
</dbReference>
<dbReference type="InterPro" id="IPR013324">
    <property type="entry name" value="RNA_pol_sigma_r3/r4-like"/>
</dbReference>
<organism evidence="7 8">
    <name type="scientific">Belliella filtrata</name>
    <dbReference type="NCBI Taxonomy" id="2923435"/>
    <lineage>
        <taxon>Bacteria</taxon>
        <taxon>Pseudomonadati</taxon>
        <taxon>Bacteroidota</taxon>
        <taxon>Cytophagia</taxon>
        <taxon>Cytophagales</taxon>
        <taxon>Cyclobacteriaceae</taxon>
        <taxon>Belliella</taxon>
    </lineage>
</organism>
<dbReference type="EMBL" id="JAKZGP010000002">
    <property type="protein sequence ID" value="MCH7408093.1"/>
    <property type="molecule type" value="Genomic_DNA"/>
</dbReference>
<dbReference type="SUPFAM" id="SSF88946">
    <property type="entry name" value="Sigma2 domain of RNA polymerase sigma factors"/>
    <property type="match status" value="1"/>
</dbReference>
<comment type="caution">
    <text evidence="7">The sequence shown here is derived from an EMBL/GenBank/DDBJ whole genome shotgun (WGS) entry which is preliminary data.</text>
</comment>
<protein>
    <submittedName>
        <fullName evidence="7">Sigma-70 family RNA polymerase sigma factor</fullName>
    </submittedName>
</protein>
<evidence type="ECO:0000313" key="7">
    <source>
        <dbReference type="EMBL" id="MCH7408093.1"/>
    </source>
</evidence>
<evidence type="ECO:0000256" key="1">
    <source>
        <dbReference type="ARBA" id="ARBA00010641"/>
    </source>
</evidence>